<dbReference type="Pfam" id="PF00436">
    <property type="entry name" value="SSB"/>
    <property type="match status" value="1"/>
</dbReference>
<dbReference type="Gene3D" id="2.40.50.140">
    <property type="entry name" value="Nucleic acid-binding proteins"/>
    <property type="match status" value="1"/>
</dbReference>
<evidence type="ECO:0000256" key="2">
    <source>
        <dbReference type="PIRNR" id="PIRNR002070"/>
    </source>
</evidence>
<evidence type="ECO:0000256" key="1">
    <source>
        <dbReference type="ARBA" id="ARBA00023125"/>
    </source>
</evidence>
<protein>
    <recommendedName>
        <fullName evidence="2 3">Single-stranded DNA-binding protein</fullName>
    </recommendedName>
</protein>
<name>A0A971M7A3_9BACT</name>
<dbReference type="InterPro" id="IPR011344">
    <property type="entry name" value="ssDNA-bd"/>
</dbReference>
<dbReference type="EMBL" id="JAAYEE010000309">
    <property type="protein sequence ID" value="NLW36855.1"/>
    <property type="molecule type" value="Genomic_DNA"/>
</dbReference>
<keyword evidence="1 2" id="KW-0238">DNA-binding</keyword>
<comment type="caution">
    <text evidence="4">The sequence shown here is derived from an EMBL/GenBank/DDBJ whole genome shotgun (WGS) entry which is preliminary data.</text>
</comment>
<evidence type="ECO:0000313" key="5">
    <source>
        <dbReference type="Proteomes" id="UP000777265"/>
    </source>
</evidence>
<dbReference type="CDD" id="cd04496">
    <property type="entry name" value="SSB_OBF"/>
    <property type="match status" value="1"/>
</dbReference>
<dbReference type="PIRSF" id="PIRSF002070">
    <property type="entry name" value="SSB"/>
    <property type="match status" value="1"/>
</dbReference>
<proteinExistence type="predicted"/>
<accession>A0A971M7A3</accession>
<evidence type="ECO:0000256" key="3">
    <source>
        <dbReference type="RuleBase" id="RU000524"/>
    </source>
</evidence>
<dbReference type="GO" id="GO:0006260">
    <property type="term" value="P:DNA replication"/>
    <property type="evidence" value="ECO:0007669"/>
    <property type="project" value="InterPro"/>
</dbReference>
<dbReference type="PROSITE" id="PS50935">
    <property type="entry name" value="SSB"/>
    <property type="match status" value="1"/>
</dbReference>
<dbReference type="Proteomes" id="UP000777265">
    <property type="component" value="Unassembled WGS sequence"/>
</dbReference>
<sequence>MEQLNSVTLRGIIGNARIQNIGDTEMARFSVATDHIFKNRSGEVVCETTWHQCTAFKSEKMPDFSSLVKGAGVEVKGRLRNNRFTDSNGVERTVTEILASQVSVIGGTLQ</sequence>
<dbReference type="GO" id="GO:0003697">
    <property type="term" value="F:single-stranded DNA binding"/>
    <property type="evidence" value="ECO:0007669"/>
    <property type="project" value="InterPro"/>
</dbReference>
<dbReference type="NCBIfam" id="TIGR00621">
    <property type="entry name" value="ssb"/>
    <property type="match status" value="1"/>
</dbReference>
<dbReference type="AlphaFoldDB" id="A0A971M7A3"/>
<organism evidence="4 5">
    <name type="scientific">Syntrophorhabdus aromaticivorans</name>
    <dbReference type="NCBI Taxonomy" id="328301"/>
    <lineage>
        <taxon>Bacteria</taxon>
        <taxon>Pseudomonadati</taxon>
        <taxon>Thermodesulfobacteriota</taxon>
        <taxon>Syntrophorhabdia</taxon>
        <taxon>Syntrophorhabdales</taxon>
        <taxon>Syntrophorhabdaceae</taxon>
        <taxon>Syntrophorhabdus</taxon>
    </lineage>
</organism>
<dbReference type="InterPro" id="IPR012340">
    <property type="entry name" value="NA-bd_OB-fold"/>
</dbReference>
<evidence type="ECO:0000313" key="4">
    <source>
        <dbReference type="EMBL" id="NLW36855.1"/>
    </source>
</evidence>
<reference evidence="4" key="2">
    <citation type="submission" date="2020-01" db="EMBL/GenBank/DDBJ databases">
        <authorList>
            <person name="Campanaro S."/>
        </authorList>
    </citation>
    <scope>NUCLEOTIDE SEQUENCE</scope>
    <source>
        <strain evidence="4">AS06rmzACSIP_7</strain>
    </source>
</reference>
<gene>
    <name evidence="4" type="ORF">GXY80_15465</name>
</gene>
<dbReference type="SUPFAM" id="SSF50249">
    <property type="entry name" value="Nucleic acid-binding proteins"/>
    <property type="match status" value="1"/>
</dbReference>
<dbReference type="InterPro" id="IPR000424">
    <property type="entry name" value="Primosome_PriB/ssb"/>
</dbReference>
<reference evidence="4" key="1">
    <citation type="journal article" date="2020" name="Biotechnol. Biofuels">
        <title>New insights from the biogas microbiome by comprehensive genome-resolved metagenomics of nearly 1600 species originating from multiple anaerobic digesters.</title>
        <authorList>
            <person name="Campanaro S."/>
            <person name="Treu L."/>
            <person name="Rodriguez-R L.M."/>
            <person name="Kovalovszki A."/>
            <person name="Ziels R.M."/>
            <person name="Maus I."/>
            <person name="Zhu X."/>
            <person name="Kougias P.G."/>
            <person name="Basile A."/>
            <person name="Luo G."/>
            <person name="Schluter A."/>
            <person name="Konstantinidis K.T."/>
            <person name="Angelidaki I."/>
        </authorList>
    </citation>
    <scope>NUCLEOTIDE SEQUENCE</scope>
    <source>
        <strain evidence="4">AS06rmzACSIP_7</strain>
    </source>
</reference>